<keyword evidence="2" id="KW-1003">Cell membrane</keyword>
<dbReference type="PANTHER" id="PTHR23513">
    <property type="entry name" value="INTEGRAL MEMBRANE EFFLUX PROTEIN-RELATED"/>
    <property type="match status" value="1"/>
</dbReference>
<comment type="caution">
    <text evidence="7">The sequence shown here is derived from an EMBL/GenBank/DDBJ whole genome shotgun (WGS) entry which is preliminary data.</text>
</comment>
<evidence type="ECO:0000256" key="2">
    <source>
        <dbReference type="ARBA" id="ARBA00022475"/>
    </source>
</evidence>
<evidence type="ECO:0000256" key="6">
    <source>
        <dbReference type="SAM" id="MobiDB-lite"/>
    </source>
</evidence>
<keyword evidence="3" id="KW-0812">Transmembrane</keyword>
<reference evidence="7 8" key="1">
    <citation type="submission" date="2024-10" db="EMBL/GenBank/DDBJ databases">
        <title>The Natural Products Discovery Center: Release of the First 8490 Sequenced Strains for Exploring Actinobacteria Biosynthetic Diversity.</title>
        <authorList>
            <person name="Kalkreuter E."/>
            <person name="Kautsar S.A."/>
            <person name="Yang D."/>
            <person name="Bader C.D."/>
            <person name="Teijaro C.N."/>
            <person name="Fluegel L."/>
            <person name="Davis C.M."/>
            <person name="Simpson J.R."/>
            <person name="Lauterbach L."/>
            <person name="Steele A.D."/>
            <person name="Gui C."/>
            <person name="Meng S."/>
            <person name="Li G."/>
            <person name="Viehrig K."/>
            <person name="Ye F."/>
            <person name="Su P."/>
            <person name="Kiefer A.F."/>
            <person name="Nichols A."/>
            <person name="Cepeda A.J."/>
            <person name="Yan W."/>
            <person name="Fan B."/>
            <person name="Jiang Y."/>
            <person name="Adhikari A."/>
            <person name="Zheng C.-J."/>
            <person name="Schuster L."/>
            <person name="Cowan T.M."/>
            <person name="Smanski M.J."/>
            <person name="Chevrette M.G."/>
            <person name="De Carvalho L.P.S."/>
            <person name="Shen B."/>
        </authorList>
    </citation>
    <scope>NUCLEOTIDE SEQUENCE [LARGE SCALE GENOMIC DNA]</scope>
    <source>
        <strain evidence="7 8">NPDC051599</strain>
    </source>
</reference>
<evidence type="ECO:0000256" key="3">
    <source>
        <dbReference type="ARBA" id="ARBA00022692"/>
    </source>
</evidence>
<dbReference type="RefSeq" id="WP_398656351.1">
    <property type="nucleotide sequence ID" value="NZ_JBITDC010000004.1"/>
</dbReference>
<evidence type="ECO:0000256" key="5">
    <source>
        <dbReference type="ARBA" id="ARBA00023136"/>
    </source>
</evidence>
<sequence>MSKHGRVRSSDRTRTLLTQLATLNLGGRHHGVRRGGRPRARSEAPAALGARDLRRYPLGQLVSDIGPWMQSAAQDLLVLRLTGSSGSELGILATLRFLPQTLFGLFGGVRADRFAKRRLLIATPTAEVVGQGPCGVFLDAGRGEGPDVHAVTSCPSRRWECPRR</sequence>
<dbReference type="Proteomes" id="UP001612415">
    <property type="component" value="Unassembled WGS sequence"/>
</dbReference>
<name>A0ABW7XZM7_STRCE</name>
<protein>
    <submittedName>
        <fullName evidence="7">Uncharacterized protein</fullName>
    </submittedName>
</protein>
<comment type="subcellular location">
    <subcellularLocation>
        <location evidence="1">Cell membrane</location>
        <topology evidence="1">Multi-pass membrane protein</topology>
    </subcellularLocation>
</comment>
<keyword evidence="5" id="KW-0472">Membrane</keyword>
<organism evidence="7 8">
    <name type="scientific">Streptomyces cellulosae</name>
    <dbReference type="NCBI Taxonomy" id="1968"/>
    <lineage>
        <taxon>Bacteria</taxon>
        <taxon>Bacillati</taxon>
        <taxon>Actinomycetota</taxon>
        <taxon>Actinomycetes</taxon>
        <taxon>Kitasatosporales</taxon>
        <taxon>Streptomycetaceae</taxon>
        <taxon>Streptomyces</taxon>
    </lineage>
</organism>
<keyword evidence="4" id="KW-1133">Transmembrane helix</keyword>
<evidence type="ECO:0000256" key="1">
    <source>
        <dbReference type="ARBA" id="ARBA00004651"/>
    </source>
</evidence>
<evidence type="ECO:0000256" key="4">
    <source>
        <dbReference type="ARBA" id="ARBA00022989"/>
    </source>
</evidence>
<proteinExistence type="predicted"/>
<dbReference type="EMBL" id="JBITDC010000004">
    <property type="protein sequence ID" value="MFI5675564.1"/>
    <property type="molecule type" value="Genomic_DNA"/>
</dbReference>
<dbReference type="InterPro" id="IPR036259">
    <property type="entry name" value="MFS_trans_sf"/>
</dbReference>
<dbReference type="PANTHER" id="PTHR23513:SF11">
    <property type="entry name" value="STAPHYLOFERRIN A TRANSPORTER"/>
    <property type="match status" value="1"/>
</dbReference>
<accession>A0ABW7XZM7</accession>
<gene>
    <name evidence="7" type="ORF">ACIA8P_12950</name>
</gene>
<evidence type="ECO:0000313" key="8">
    <source>
        <dbReference type="Proteomes" id="UP001612415"/>
    </source>
</evidence>
<dbReference type="SUPFAM" id="SSF103473">
    <property type="entry name" value="MFS general substrate transporter"/>
    <property type="match status" value="1"/>
</dbReference>
<keyword evidence="8" id="KW-1185">Reference proteome</keyword>
<feature type="region of interest" description="Disordered" evidence="6">
    <location>
        <begin position="27"/>
        <end position="46"/>
    </location>
</feature>
<feature type="compositionally biased region" description="Basic residues" evidence="6">
    <location>
        <begin position="27"/>
        <end position="39"/>
    </location>
</feature>
<evidence type="ECO:0000313" key="7">
    <source>
        <dbReference type="EMBL" id="MFI5675564.1"/>
    </source>
</evidence>
<dbReference type="Gene3D" id="1.20.1250.20">
    <property type="entry name" value="MFS general substrate transporter like domains"/>
    <property type="match status" value="1"/>
</dbReference>